<dbReference type="InterPro" id="IPR050078">
    <property type="entry name" value="Ribosomal_L11_MeTrfase_PrmA"/>
</dbReference>
<feature type="binding site" evidence="6">
    <location>
        <position position="221"/>
    </location>
    <ligand>
        <name>S-adenosyl-L-methionine</name>
        <dbReference type="ChEBI" id="CHEBI:59789"/>
    </ligand>
</feature>
<dbReference type="NCBIfam" id="TIGR00406">
    <property type="entry name" value="prmA"/>
    <property type="match status" value="1"/>
</dbReference>
<dbReference type="InterPro" id="IPR029063">
    <property type="entry name" value="SAM-dependent_MTases_sf"/>
</dbReference>
<comment type="similarity">
    <text evidence="1 6">Belongs to the methyltransferase superfamily. PrmA family.</text>
</comment>
<feature type="binding site" evidence="6">
    <location>
        <position position="137"/>
    </location>
    <ligand>
        <name>S-adenosyl-L-methionine</name>
        <dbReference type="ChEBI" id="CHEBI:59789"/>
    </ligand>
</feature>
<dbReference type="HAMAP" id="MF_00735">
    <property type="entry name" value="Methyltr_PrmA"/>
    <property type="match status" value="1"/>
</dbReference>
<proteinExistence type="inferred from homology"/>
<feature type="binding site" evidence="6">
    <location>
        <position position="179"/>
    </location>
    <ligand>
        <name>S-adenosyl-L-methionine</name>
        <dbReference type="ChEBI" id="CHEBI:59789"/>
    </ligand>
</feature>
<evidence type="ECO:0000256" key="6">
    <source>
        <dbReference type="HAMAP-Rule" id="MF_00735"/>
    </source>
</evidence>
<evidence type="ECO:0000256" key="5">
    <source>
        <dbReference type="ARBA" id="ARBA00022691"/>
    </source>
</evidence>
<keyword evidence="4 6" id="KW-0808">Transferase</keyword>
<dbReference type="GO" id="GO:0032259">
    <property type="term" value="P:methylation"/>
    <property type="evidence" value="ECO:0007669"/>
    <property type="project" value="UniProtKB-KW"/>
</dbReference>
<dbReference type="Gene3D" id="3.40.50.150">
    <property type="entry name" value="Vaccinia Virus protein VP39"/>
    <property type="match status" value="1"/>
</dbReference>
<dbReference type="InterPro" id="IPR004498">
    <property type="entry name" value="Ribosomal_PrmA_MeTrfase"/>
</dbReference>
<organism evidence="7 8">
    <name type="scientific">Gloeobacter kilaueensis (strain ATCC BAA-2537 / CCAP 1431/1 / ULC 316 / JS1)</name>
    <dbReference type="NCBI Taxonomy" id="1183438"/>
    <lineage>
        <taxon>Bacteria</taxon>
        <taxon>Bacillati</taxon>
        <taxon>Cyanobacteriota</taxon>
        <taxon>Cyanophyceae</taxon>
        <taxon>Gloeobacterales</taxon>
        <taxon>Gloeobacteraceae</taxon>
        <taxon>Gloeobacter</taxon>
    </lineage>
</organism>
<keyword evidence="8" id="KW-1185">Reference proteome</keyword>
<dbReference type="PATRIC" id="fig|1183438.3.peg.920"/>
<dbReference type="eggNOG" id="COG2264">
    <property type="taxonomic scope" value="Bacteria"/>
</dbReference>
<evidence type="ECO:0000256" key="2">
    <source>
        <dbReference type="ARBA" id="ARBA00022490"/>
    </source>
</evidence>
<dbReference type="OrthoDB" id="9785995at2"/>
<dbReference type="GO" id="GO:0005737">
    <property type="term" value="C:cytoplasm"/>
    <property type="evidence" value="ECO:0007669"/>
    <property type="project" value="UniProtKB-SubCell"/>
</dbReference>
<comment type="catalytic activity">
    <reaction evidence="6">
        <text>L-lysyl-[protein] + 3 S-adenosyl-L-methionine = N(6),N(6),N(6)-trimethyl-L-lysyl-[protein] + 3 S-adenosyl-L-homocysteine + 3 H(+)</text>
        <dbReference type="Rhea" id="RHEA:54192"/>
        <dbReference type="Rhea" id="RHEA-COMP:9752"/>
        <dbReference type="Rhea" id="RHEA-COMP:13826"/>
        <dbReference type="ChEBI" id="CHEBI:15378"/>
        <dbReference type="ChEBI" id="CHEBI:29969"/>
        <dbReference type="ChEBI" id="CHEBI:57856"/>
        <dbReference type="ChEBI" id="CHEBI:59789"/>
        <dbReference type="ChEBI" id="CHEBI:61961"/>
    </reaction>
</comment>
<dbReference type="EC" id="2.1.1.-" evidence="6"/>
<dbReference type="AlphaFoldDB" id="U5QHN0"/>
<dbReference type="HOGENOM" id="CLU_049382_0_1_3"/>
<dbReference type="PANTHER" id="PTHR43648:SF1">
    <property type="entry name" value="ELECTRON TRANSFER FLAVOPROTEIN BETA SUBUNIT LYSINE METHYLTRANSFERASE"/>
    <property type="match status" value="1"/>
</dbReference>
<keyword evidence="7" id="KW-0687">Ribonucleoprotein</keyword>
<dbReference type="STRING" id="1183438.GKIL_0929"/>
<accession>U5QHN0</accession>
<dbReference type="EMBL" id="CP003587">
    <property type="protein sequence ID" value="AGY57175.1"/>
    <property type="molecule type" value="Genomic_DNA"/>
</dbReference>
<comment type="function">
    <text evidence="6">Methylates ribosomal protein L11.</text>
</comment>
<evidence type="ECO:0000256" key="4">
    <source>
        <dbReference type="ARBA" id="ARBA00022679"/>
    </source>
</evidence>
<dbReference type="GO" id="GO:0005840">
    <property type="term" value="C:ribosome"/>
    <property type="evidence" value="ECO:0007669"/>
    <property type="project" value="UniProtKB-KW"/>
</dbReference>
<dbReference type="Proteomes" id="UP000017396">
    <property type="component" value="Chromosome"/>
</dbReference>
<feature type="binding site" evidence="6">
    <location>
        <position position="157"/>
    </location>
    <ligand>
        <name>S-adenosyl-L-methionine</name>
        <dbReference type="ChEBI" id="CHEBI:59789"/>
    </ligand>
</feature>
<evidence type="ECO:0000256" key="1">
    <source>
        <dbReference type="ARBA" id="ARBA00009741"/>
    </source>
</evidence>
<keyword evidence="2 6" id="KW-0963">Cytoplasm</keyword>
<evidence type="ECO:0000313" key="7">
    <source>
        <dbReference type="EMBL" id="AGY57175.1"/>
    </source>
</evidence>
<dbReference type="Pfam" id="PF06325">
    <property type="entry name" value="PrmA"/>
    <property type="match status" value="1"/>
</dbReference>
<dbReference type="PANTHER" id="PTHR43648">
    <property type="entry name" value="ELECTRON TRANSFER FLAVOPROTEIN BETA SUBUNIT LYSINE METHYLTRANSFERASE"/>
    <property type="match status" value="1"/>
</dbReference>
<protein>
    <recommendedName>
        <fullName evidence="6">Ribosomal protein L11 methyltransferase</fullName>
        <shortName evidence="6">L11 Mtase</shortName>
        <ecNumber evidence="6">2.1.1.-</ecNumber>
    </recommendedName>
</protein>
<keyword evidence="3 6" id="KW-0489">Methyltransferase</keyword>
<dbReference type="KEGG" id="glj:GKIL_0929"/>
<gene>
    <name evidence="6 7" type="primary">prmA</name>
    <name evidence="7" type="ORF">GKIL_0929</name>
</gene>
<evidence type="ECO:0000313" key="8">
    <source>
        <dbReference type="Proteomes" id="UP000017396"/>
    </source>
</evidence>
<reference evidence="7 8" key="1">
    <citation type="journal article" date="2013" name="PLoS ONE">
        <title>Cultivation and Complete Genome Sequencing of Gloeobacter kilaueensis sp. nov., from a Lava Cave in Kilauea Caldera, Hawai'i.</title>
        <authorList>
            <person name="Saw J.H."/>
            <person name="Schatz M."/>
            <person name="Brown M.V."/>
            <person name="Kunkel D.D."/>
            <person name="Foster J.S."/>
            <person name="Shick H."/>
            <person name="Christensen S."/>
            <person name="Hou S."/>
            <person name="Wan X."/>
            <person name="Donachie S.P."/>
        </authorList>
    </citation>
    <scope>NUCLEOTIDE SEQUENCE [LARGE SCALE GENOMIC DNA]</scope>
    <source>
        <strain evidence="8">JS</strain>
    </source>
</reference>
<comment type="subcellular location">
    <subcellularLocation>
        <location evidence="6">Cytoplasm</location>
    </subcellularLocation>
</comment>
<dbReference type="GO" id="GO:0016279">
    <property type="term" value="F:protein-lysine N-methyltransferase activity"/>
    <property type="evidence" value="ECO:0007669"/>
    <property type="project" value="RHEA"/>
</dbReference>
<sequence>MKYLWAVQIETAAEAADTEVEETLYWYLTELGLPFVERELVGGRMQLRGYLAGETQAAVLEAWRTHVEQQMGGAIRIDWQPTAIQDWQAAWQKHWQPIPVGERLVIWPRWLANPPRDRLVIPLDPGMAFGTGEHATTRLCLRALEAEPQLGRFADIGCGCGVLTVAALLLGAESGWAVDIDPIATAATLANLELNRLSDRATVLTGSAGVLQGPVDGTVSNILAEVVIDLAPEYARLVRPGGWGIFSGLLVTQADRVSEALSKQGFQLGQRLEEGGWSCLTGHFTGKSAGS</sequence>
<dbReference type="CDD" id="cd02440">
    <property type="entry name" value="AdoMet_MTases"/>
    <property type="match status" value="1"/>
</dbReference>
<name>U5QHN0_GLOK1</name>
<keyword evidence="7" id="KW-0689">Ribosomal protein</keyword>
<evidence type="ECO:0000256" key="3">
    <source>
        <dbReference type="ARBA" id="ARBA00022603"/>
    </source>
</evidence>
<dbReference type="RefSeq" id="WP_023172235.1">
    <property type="nucleotide sequence ID" value="NC_022600.1"/>
</dbReference>
<keyword evidence="5 6" id="KW-0949">S-adenosyl-L-methionine</keyword>
<dbReference type="SUPFAM" id="SSF53335">
    <property type="entry name" value="S-adenosyl-L-methionine-dependent methyltransferases"/>
    <property type="match status" value="1"/>
</dbReference>